<dbReference type="VEuPathDB" id="AmoebaDB:ENU1_093940"/>
<accession>K2HVN7</accession>
<proteinExistence type="predicted"/>
<reference evidence="2 3" key="1">
    <citation type="submission" date="2011-11" db="EMBL/GenBank/DDBJ databases">
        <authorList>
            <person name="Hannick L."/>
            <person name="Karamycheva S."/>
            <person name="Lorenzi H."/>
            <person name="Caler E."/>
        </authorList>
    </citation>
    <scope>NUCLEOTIDE SEQUENCE [LARGE SCALE GENOMIC DNA]</scope>
    <source>
        <strain evidence="2 3">P19</strain>
    </source>
</reference>
<dbReference type="OrthoDB" id="29967at2759"/>
<feature type="compositionally biased region" description="Basic and acidic residues" evidence="1">
    <location>
        <begin position="119"/>
        <end position="130"/>
    </location>
</feature>
<dbReference type="EMBL" id="JH926755">
    <property type="protein sequence ID" value="EKE40335.1"/>
    <property type="molecule type" value="Genomic_DNA"/>
</dbReference>
<dbReference type="AlphaFoldDB" id="K2HVN7"/>
<name>K2HVN7_ENTNP</name>
<protein>
    <submittedName>
        <fullName evidence="2">Uncharacterized protein</fullName>
    </submittedName>
</protein>
<dbReference type="OMA" id="IWEEFAD"/>
<gene>
    <name evidence="2" type="ORF">ENU1_093940</name>
</gene>
<dbReference type="GeneID" id="20073508"/>
<organism evidence="2 3">
    <name type="scientific">Entamoeba nuttalli (strain P19)</name>
    <name type="common">Amoeba</name>
    <dbReference type="NCBI Taxonomy" id="1076696"/>
    <lineage>
        <taxon>Eukaryota</taxon>
        <taxon>Amoebozoa</taxon>
        <taxon>Evosea</taxon>
        <taxon>Archamoebae</taxon>
        <taxon>Mastigamoebida</taxon>
        <taxon>Entamoebidae</taxon>
        <taxon>Entamoeba</taxon>
    </lineage>
</organism>
<evidence type="ECO:0000313" key="2">
    <source>
        <dbReference type="EMBL" id="EKE40335.1"/>
    </source>
</evidence>
<feature type="region of interest" description="Disordered" evidence="1">
    <location>
        <begin position="111"/>
        <end position="130"/>
    </location>
</feature>
<feature type="compositionally biased region" description="Acidic residues" evidence="1">
    <location>
        <begin position="80"/>
        <end position="94"/>
    </location>
</feature>
<dbReference type="RefSeq" id="XP_008857332.1">
    <property type="nucleotide sequence ID" value="XM_008859110.1"/>
</dbReference>
<feature type="region of interest" description="Disordered" evidence="1">
    <location>
        <begin position="67"/>
        <end position="97"/>
    </location>
</feature>
<evidence type="ECO:0000256" key="1">
    <source>
        <dbReference type="SAM" id="MobiDB-lite"/>
    </source>
</evidence>
<sequence length="130" mass="15577">MENKRLTHTENQVDIEGKKEYERQRQLLEDVQTQIRTITQMIAEESTRLNLLQEQMTKKIEEIHSLVDAHPLNSTTKPEDELEEEEEYDDDSWDNNDIIWDCPINQLEQFKPQVTEENNQEKKPKLPQEK</sequence>
<dbReference type="Proteomes" id="UP000006769">
    <property type="component" value="Unassembled WGS sequence"/>
</dbReference>
<evidence type="ECO:0000313" key="3">
    <source>
        <dbReference type="Proteomes" id="UP000006769"/>
    </source>
</evidence>